<dbReference type="Proteomes" id="UP000318741">
    <property type="component" value="Chromosome"/>
</dbReference>
<feature type="chain" id="PRO_5022096269" evidence="3">
    <location>
        <begin position="27"/>
        <end position="506"/>
    </location>
</feature>
<feature type="signal peptide" evidence="3">
    <location>
        <begin position="1"/>
        <end position="26"/>
    </location>
</feature>
<dbReference type="InterPro" id="IPR010131">
    <property type="entry name" value="MdtP/NodT-like"/>
</dbReference>
<feature type="compositionally biased region" description="Pro residues" evidence="2">
    <location>
        <begin position="39"/>
        <end position="50"/>
    </location>
</feature>
<keyword evidence="5" id="KW-1185">Reference proteome</keyword>
<evidence type="ECO:0000256" key="1">
    <source>
        <dbReference type="ARBA" id="ARBA00007613"/>
    </source>
</evidence>
<evidence type="ECO:0000256" key="2">
    <source>
        <dbReference type="SAM" id="MobiDB-lite"/>
    </source>
</evidence>
<protein>
    <submittedName>
        <fullName evidence="4">Cobalt-zinc-cadmium resistance protein CzcC</fullName>
    </submittedName>
</protein>
<dbReference type="InterPro" id="IPR003423">
    <property type="entry name" value="OMP_efflux"/>
</dbReference>
<keyword evidence="3" id="KW-0732">Signal</keyword>
<feature type="region of interest" description="Disordered" evidence="2">
    <location>
        <begin position="33"/>
        <end position="69"/>
    </location>
</feature>
<evidence type="ECO:0000313" key="5">
    <source>
        <dbReference type="Proteomes" id="UP000318741"/>
    </source>
</evidence>
<dbReference type="SUPFAM" id="SSF56954">
    <property type="entry name" value="Outer membrane efflux proteins (OEP)"/>
    <property type="match status" value="1"/>
</dbReference>
<evidence type="ECO:0000256" key="3">
    <source>
        <dbReference type="SAM" id="SignalP"/>
    </source>
</evidence>
<evidence type="ECO:0000313" key="4">
    <source>
        <dbReference type="EMBL" id="QDT16593.1"/>
    </source>
</evidence>
<sequence precursor="true">MPRPLLFSRFGASAVALGLFATPAWAQDAGRASLDGPLAAPPPLPTPGDLPVPADIPELAPDDDDPIGRRFVEPPPVPEAPRGLGTVVEREQNAAFAGAPLTLDEALELAAANNPTLVQARAQVQGTLGLAVEAGLWPNPVFRYIGEQIGVDREGETDTPGEFQGATLTQEFVTADKRDLSRAKFLQRTRVAEWAAVSQQWRVCNDVRVHFYQALGAKETVAIREDLLKAAEDAVVTAREQWNLGQATRSDLHLANVALQEARLNLLMAENDYLEQFQTLAALIGLPLETGAVVGELDGESAEIDFEQVYREYLDEAPQVIMARQKLREDQITLKRELVEPIPNVFVEAGSGYNFEALETTGTASVRFDIPIFDRNQGNIRRAEADLVRQRREIQRTEMLLRRELATQYRIYLTARQHVEQFAEVILPEARAAYKNQLDAYAEDRQQWPEVLIVQRSYFDLRQQYVTNLVALRTSETLIRGYLLHDGLNVPAPLPPGHLDVTAQPR</sequence>
<dbReference type="RefSeq" id="WP_145359419.1">
    <property type="nucleotide sequence ID" value="NZ_CP036265.1"/>
</dbReference>
<dbReference type="Pfam" id="PF02321">
    <property type="entry name" value="OEP"/>
    <property type="match status" value="1"/>
</dbReference>
<dbReference type="Gene3D" id="1.20.1600.10">
    <property type="entry name" value="Outer membrane efflux proteins (OEP)"/>
    <property type="match status" value="1"/>
</dbReference>
<proteinExistence type="inferred from homology"/>
<name>A0A517PB41_9PLAN</name>
<dbReference type="PANTHER" id="PTHR30203">
    <property type="entry name" value="OUTER MEMBRANE CATION EFFLUX PROTEIN"/>
    <property type="match status" value="1"/>
</dbReference>
<dbReference type="OrthoDB" id="5757211at2"/>
<dbReference type="KEGG" id="acaf:CA12_26990"/>
<accession>A0A517PB41</accession>
<organism evidence="4 5">
    <name type="scientific">Alienimonas californiensis</name>
    <dbReference type="NCBI Taxonomy" id="2527989"/>
    <lineage>
        <taxon>Bacteria</taxon>
        <taxon>Pseudomonadati</taxon>
        <taxon>Planctomycetota</taxon>
        <taxon>Planctomycetia</taxon>
        <taxon>Planctomycetales</taxon>
        <taxon>Planctomycetaceae</taxon>
        <taxon>Alienimonas</taxon>
    </lineage>
</organism>
<dbReference type="PANTHER" id="PTHR30203:SF24">
    <property type="entry name" value="BLR4935 PROTEIN"/>
    <property type="match status" value="1"/>
</dbReference>
<dbReference type="EMBL" id="CP036265">
    <property type="protein sequence ID" value="QDT16593.1"/>
    <property type="molecule type" value="Genomic_DNA"/>
</dbReference>
<comment type="similarity">
    <text evidence="1">Belongs to the outer membrane factor (OMF) (TC 1.B.17) family.</text>
</comment>
<gene>
    <name evidence="4" type="primary">czcC_3</name>
    <name evidence="4" type="ORF">CA12_26990</name>
</gene>
<reference evidence="4 5" key="1">
    <citation type="submission" date="2019-02" db="EMBL/GenBank/DDBJ databases">
        <title>Deep-cultivation of Planctomycetes and their phenomic and genomic characterization uncovers novel biology.</title>
        <authorList>
            <person name="Wiegand S."/>
            <person name="Jogler M."/>
            <person name="Boedeker C."/>
            <person name="Pinto D."/>
            <person name="Vollmers J."/>
            <person name="Rivas-Marin E."/>
            <person name="Kohn T."/>
            <person name="Peeters S.H."/>
            <person name="Heuer A."/>
            <person name="Rast P."/>
            <person name="Oberbeckmann S."/>
            <person name="Bunk B."/>
            <person name="Jeske O."/>
            <person name="Meyerdierks A."/>
            <person name="Storesund J.E."/>
            <person name="Kallscheuer N."/>
            <person name="Luecker S."/>
            <person name="Lage O.M."/>
            <person name="Pohl T."/>
            <person name="Merkel B.J."/>
            <person name="Hornburger P."/>
            <person name="Mueller R.-W."/>
            <person name="Bruemmer F."/>
            <person name="Labrenz M."/>
            <person name="Spormann A.M."/>
            <person name="Op den Camp H."/>
            <person name="Overmann J."/>
            <person name="Amann R."/>
            <person name="Jetten M.S.M."/>
            <person name="Mascher T."/>
            <person name="Medema M.H."/>
            <person name="Devos D.P."/>
            <person name="Kaster A.-K."/>
            <person name="Ovreas L."/>
            <person name="Rohde M."/>
            <person name="Galperin M.Y."/>
            <person name="Jogler C."/>
        </authorList>
    </citation>
    <scope>NUCLEOTIDE SEQUENCE [LARGE SCALE GENOMIC DNA]</scope>
    <source>
        <strain evidence="4 5">CA12</strain>
    </source>
</reference>
<dbReference type="AlphaFoldDB" id="A0A517PB41"/>
<dbReference type="GO" id="GO:0015562">
    <property type="term" value="F:efflux transmembrane transporter activity"/>
    <property type="evidence" value="ECO:0007669"/>
    <property type="project" value="InterPro"/>
</dbReference>